<dbReference type="GO" id="GO:1903805">
    <property type="term" value="P:L-valine import across plasma membrane"/>
    <property type="evidence" value="ECO:0007669"/>
    <property type="project" value="TreeGrafter"/>
</dbReference>
<dbReference type="CDD" id="cd03219">
    <property type="entry name" value="ABC_Mj1267_LivG_branched"/>
    <property type="match status" value="1"/>
</dbReference>
<gene>
    <name evidence="7" type="ORF">SAMN05216551_112100</name>
</gene>
<dbReference type="GO" id="GO:1903806">
    <property type="term" value="P:L-isoleucine import across plasma membrane"/>
    <property type="evidence" value="ECO:0007669"/>
    <property type="project" value="TreeGrafter"/>
</dbReference>
<proteinExistence type="predicted"/>
<keyword evidence="3" id="KW-0472">Membrane</keyword>
<keyword evidence="5 7" id="KW-0067">ATP-binding</keyword>
<dbReference type="InterPro" id="IPR003439">
    <property type="entry name" value="ABC_transporter-like_ATP-bd"/>
</dbReference>
<dbReference type="PANTHER" id="PTHR45772:SF7">
    <property type="entry name" value="AMINO ACID ABC TRANSPORTER ATP-BINDING PROTEIN"/>
    <property type="match status" value="1"/>
</dbReference>
<dbReference type="SMART" id="SM00382">
    <property type="entry name" value="AAA"/>
    <property type="match status" value="1"/>
</dbReference>
<dbReference type="AlphaFoldDB" id="A0A1H2PUQ7"/>
<dbReference type="FunFam" id="3.40.50.300:FF:000421">
    <property type="entry name" value="Branched-chain amino acid ABC transporter ATP-binding protein"/>
    <property type="match status" value="1"/>
</dbReference>
<evidence type="ECO:0000256" key="3">
    <source>
        <dbReference type="ARBA" id="ARBA00022519"/>
    </source>
</evidence>
<keyword evidence="1" id="KW-0813">Transport</keyword>
<name>A0A1H2PUQ7_9BURK</name>
<dbReference type="GO" id="GO:0016887">
    <property type="term" value="F:ATP hydrolysis activity"/>
    <property type="evidence" value="ECO:0007669"/>
    <property type="project" value="InterPro"/>
</dbReference>
<evidence type="ECO:0000256" key="5">
    <source>
        <dbReference type="ARBA" id="ARBA00022840"/>
    </source>
</evidence>
<evidence type="ECO:0000256" key="2">
    <source>
        <dbReference type="ARBA" id="ARBA00022475"/>
    </source>
</evidence>
<feature type="domain" description="ABC transporter" evidence="6">
    <location>
        <begin position="18"/>
        <end position="265"/>
    </location>
</feature>
<sequence length="284" mass="30862">MNAIASLAVARNPEAPRLQVEGLSIRFGGLAAVQDVSFHVHAGEVLAVIGPNGAGKTTLFNMVSGVYRPDAGHLRLHGEDVNGRRPFELARRGMSRTFQNLQVFFRLTVLENVMIGRARWEKTHVLSDLLMLPSVRRQNAATREAALRCLTRVGLAEDAERIAGNLSYGALKRLEIARALATEPEVLLLDEPAAGCNAVETAEIDRLVRAIADSGTAIVLIEHDMKMVMRISDRILVLDQGRVLATGLPADIRRDPRVVAAYLGTHADEVQTRSTASEANHAAD</sequence>
<dbReference type="GO" id="GO:0042941">
    <property type="term" value="P:D-alanine transmembrane transport"/>
    <property type="evidence" value="ECO:0007669"/>
    <property type="project" value="TreeGrafter"/>
</dbReference>
<organism evidence="7 8">
    <name type="scientific">Chitinasiproducens palmae</name>
    <dbReference type="NCBI Taxonomy" id="1770053"/>
    <lineage>
        <taxon>Bacteria</taxon>
        <taxon>Pseudomonadati</taxon>
        <taxon>Pseudomonadota</taxon>
        <taxon>Betaproteobacteria</taxon>
        <taxon>Burkholderiales</taxon>
        <taxon>Burkholderiaceae</taxon>
        <taxon>Chitinasiproducens</taxon>
    </lineage>
</organism>
<dbReference type="GO" id="GO:0015192">
    <property type="term" value="F:L-phenylalanine transmembrane transporter activity"/>
    <property type="evidence" value="ECO:0007669"/>
    <property type="project" value="TreeGrafter"/>
</dbReference>
<dbReference type="STRING" id="1770053.SAMN05216551_112100"/>
<dbReference type="SUPFAM" id="SSF52540">
    <property type="entry name" value="P-loop containing nucleoside triphosphate hydrolases"/>
    <property type="match status" value="1"/>
</dbReference>
<dbReference type="GO" id="GO:0005886">
    <property type="term" value="C:plasma membrane"/>
    <property type="evidence" value="ECO:0007669"/>
    <property type="project" value="TreeGrafter"/>
</dbReference>
<protein>
    <submittedName>
        <fullName evidence="7">Amino acid/amide ABC transporter ATP-binding protein 1, HAAT family</fullName>
    </submittedName>
</protein>
<dbReference type="Proteomes" id="UP000243719">
    <property type="component" value="Unassembled WGS sequence"/>
</dbReference>
<dbReference type="GO" id="GO:0015188">
    <property type="term" value="F:L-isoleucine transmembrane transporter activity"/>
    <property type="evidence" value="ECO:0007669"/>
    <property type="project" value="TreeGrafter"/>
</dbReference>
<keyword evidence="3" id="KW-0997">Cell inner membrane</keyword>
<dbReference type="EMBL" id="FNLO01000012">
    <property type="protein sequence ID" value="SDV50579.1"/>
    <property type="molecule type" value="Genomic_DNA"/>
</dbReference>
<dbReference type="GO" id="GO:0005304">
    <property type="term" value="F:L-valine transmembrane transporter activity"/>
    <property type="evidence" value="ECO:0007669"/>
    <property type="project" value="TreeGrafter"/>
</dbReference>
<dbReference type="PROSITE" id="PS50893">
    <property type="entry name" value="ABC_TRANSPORTER_2"/>
    <property type="match status" value="1"/>
</dbReference>
<accession>A0A1H2PUQ7</accession>
<dbReference type="PANTHER" id="PTHR45772">
    <property type="entry name" value="CONSERVED COMPONENT OF ABC TRANSPORTER FOR NATURAL AMINO ACIDS-RELATED"/>
    <property type="match status" value="1"/>
</dbReference>
<dbReference type="GO" id="GO:0005524">
    <property type="term" value="F:ATP binding"/>
    <property type="evidence" value="ECO:0007669"/>
    <property type="project" value="UniProtKB-KW"/>
</dbReference>
<dbReference type="Pfam" id="PF12399">
    <property type="entry name" value="BCA_ABC_TP_C"/>
    <property type="match status" value="1"/>
</dbReference>
<evidence type="ECO:0000313" key="7">
    <source>
        <dbReference type="EMBL" id="SDV50579.1"/>
    </source>
</evidence>
<dbReference type="InterPro" id="IPR032823">
    <property type="entry name" value="BCA_ABC_TP_C"/>
</dbReference>
<dbReference type="GO" id="GO:0015808">
    <property type="term" value="P:L-alanine transport"/>
    <property type="evidence" value="ECO:0007669"/>
    <property type="project" value="TreeGrafter"/>
</dbReference>
<dbReference type="OrthoDB" id="5291558at2"/>
<keyword evidence="2" id="KW-1003">Cell membrane</keyword>
<dbReference type="InterPro" id="IPR027417">
    <property type="entry name" value="P-loop_NTPase"/>
</dbReference>
<dbReference type="Gene3D" id="3.40.50.300">
    <property type="entry name" value="P-loop containing nucleotide triphosphate hydrolases"/>
    <property type="match status" value="1"/>
</dbReference>
<dbReference type="Pfam" id="PF00005">
    <property type="entry name" value="ABC_tran"/>
    <property type="match status" value="1"/>
</dbReference>
<evidence type="ECO:0000256" key="4">
    <source>
        <dbReference type="ARBA" id="ARBA00022741"/>
    </source>
</evidence>
<evidence type="ECO:0000256" key="1">
    <source>
        <dbReference type="ARBA" id="ARBA00022448"/>
    </source>
</evidence>
<reference evidence="8" key="1">
    <citation type="submission" date="2016-09" db="EMBL/GenBank/DDBJ databases">
        <authorList>
            <person name="Varghese N."/>
            <person name="Submissions S."/>
        </authorList>
    </citation>
    <scope>NUCLEOTIDE SEQUENCE [LARGE SCALE GENOMIC DNA]</scope>
    <source>
        <strain evidence="8">JS23</strain>
    </source>
</reference>
<keyword evidence="4" id="KW-0547">Nucleotide-binding</keyword>
<keyword evidence="8" id="KW-1185">Reference proteome</keyword>
<evidence type="ECO:0000313" key="8">
    <source>
        <dbReference type="Proteomes" id="UP000243719"/>
    </source>
</evidence>
<dbReference type="InterPro" id="IPR003593">
    <property type="entry name" value="AAA+_ATPase"/>
</dbReference>
<dbReference type="RefSeq" id="WP_091911660.1">
    <property type="nucleotide sequence ID" value="NZ_FNLO01000012.1"/>
</dbReference>
<evidence type="ECO:0000259" key="6">
    <source>
        <dbReference type="PROSITE" id="PS50893"/>
    </source>
</evidence>
<dbReference type="InterPro" id="IPR051120">
    <property type="entry name" value="ABC_AA/LPS_Transport"/>
</dbReference>